<dbReference type="EMBL" id="CAJRGZ010000023">
    <property type="protein sequence ID" value="CAG5178797.1"/>
    <property type="molecule type" value="Genomic_DNA"/>
</dbReference>
<sequence length="273" mass="31041">MAEDNPAPHLLTIPRELRNNIYAYLHHEFSLWWDWSKGQDHPQGHIVNQIAVRFHNAPCSSVIRTHSRLCDEYIKSAPIQDLSATIEVCPSIYVNVGGDKDADVDTFAKRVTGAFEHLRKTTIFLTYIDTISRDYVPGAEMWASIERLIGVIKSKAPHLSTIRVAFRHNSGPELARPEQKYDAFATADFLPGPPDSLVEFPLVQRAEGYHVLCQKRGSSTRNTVIKYGAYVFSLALIKPHYFTSKDIAGKWIFGDDGPVWREKRGEEDAKKWF</sequence>
<proteinExistence type="predicted"/>
<evidence type="ECO:0000313" key="2">
    <source>
        <dbReference type="Proteomes" id="UP000676310"/>
    </source>
</evidence>
<keyword evidence="2" id="KW-1185">Reference proteome</keyword>
<reference evidence="1" key="1">
    <citation type="submission" date="2021-05" db="EMBL/GenBank/DDBJ databases">
        <authorList>
            <person name="Stam R."/>
        </authorList>
    </citation>
    <scope>NUCLEOTIDE SEQUENCE</scope>
    <source>
        <strain evidence="1">CS162</strain>
    </source>
</reference>
<name>A0A8J2N9B3_9PLEO</name>
<accession>A0A8J2N9B3</accession>
<dbReference type="AlphaFoldDB" id="A0A8J2N9B3"/>
<dbReference type="Proteomes" id="UP000676310">
    <property type="component" value="Unassembled WGS sequence"/>
</dbReference>
<gene>
    <name evidence="1" type="ORF">ALTATR162_LOCUS8880</name>
</gene>
<dbReference type="RefSeq" id="XP_043172448.1">
    <property type="nucleotide sequence ID" value="XM_043316513.1"/>
</dbReference>
<comment type="caution">
    <text evidence="1">The sequence shown here is derived from an EMBL/GenBank/DDBJ whole genome shotgun (WGS) entry which is preliminary data.</text>
</comment>
<dbReference type="OrthoDB" id="3801489at2759"/>
<organism evidence="1 2">
    <name type="scientific">Alternaria atra</name>
    <dbReference type="NCBI Taxonomy" id="119953"/>
    <lineage>
        <taxon>Eukaryota</taxon>
        <taxon>Fungi</taxon>
        <taxon>Dikarya</taxon>
        <taxon>Ascomycota</taxon>
        <taxon>Pezizomycotina</taxon>
        <taxon>Dothideomycetes</taxon>
        <taxon>Pleosporomycetidae</taxon>
        <taxon>Pleosporales</taxon>
        <taxon>Pleosporineae</taxon>
        <taxon>Pleosporaceae</taxon>
        <taxon>Alternaria</taxon>
        <taxon>Alternaria sect. Ulocladioides</taxon>
    </lineage>
</organism>
<evidence type="ECO:0000313" key="1">
    <source>
        <dbReference type="EMBL" id="CAG5178797.1"/>
    </source>
</evidence>
<protein>
    <submittedName>
        <fullName evidence="1">Uncharacterized protein</fullName>
    </submittedName>
</protein>
<dbReference type="GeneID" id="67021039"/>